<dbReference type="EMBL" id="MBDL01000009">
    <property type="protein sequence ID" value="ODA13135.1"/>
    <property type="molecule type" value="Genomic_DNA"/>
</dbReference>
<name>A0A1C3CWH8_9GAMM</name>
<dbReference type="Proteomes" id="UP000186553">
    <property type="component" value="Unassembled WGS sequence"/>
</dbReference>
<comment type="caution">
    <text evidence="1">The sequence shown here is derived from an EMBL/GenBank/DDBJ whole genome shotgun (WGS) entry which is preliminary data.</text>
</comment>
<dbReference type="OrthoDB" id="7881187at2"/>
<organism evidence="1 2">
    <name type="scientific">Acinetobacter celticus</name>
    <dbReference type="NCBI Taxonomy" id="1891224"/>
    <lineage>
        <taxon>Bacteria</taxon>
        <taxon>Pseudomonadati</taxon>
        <taxon>Pseudomonadota</taxon>
        <taxon>Gammaproteobacteria</taxon>
        <taxon>Moraxellales</taxon>
        <taxon>Moraxellaceae</taxon>
        <taxon>Acinetobacter</taxon>
    </lineage>
</organism>
<evidence type="ECO:0000313" key="2">
    <source>
        <dbReference type="Proteomes" id="UP000186553"/>
    </source>
</evidence>
<sequence length="122" mass="14065">MNTIFNSHQVEKEELARTALYEAICFRNPFTQIVMQFIQHHLDSIPADYWTSHFGSPKPSTEQIINKLELDDRYFLNSDNLTEEEIAFHANHLDFILPADASPYALCVSFELGQPYSISIVN</sequence>
<accession>A0A1C3CWH8</accession>
<reference evidence="1 2" key="1">
    <citation type="submission" date="2016-07" db="EMBL/GenBank/DDBJ databases">
        <title>Acinetobacter sp. ANC 4603.</title>
        <authorList>
            <person name="Radolfova-Krizova L."/>
            <person name="Nemec A."/>
        </authorList>
    </citation>
    <scope>NUCLEOTIDE SEQUENCE [LARGE SCALE GENOMIC DNA]</scope>
    <source>
        <strain evidence="1 2">ANC 4603</strain>
    </source>
</reference>
<keyword evidence="2" id="KW-1185">Reference proteome</keyword>
<gene>
    <name evidence="1" type="ORF">BBP83_06720</name>
</gene>
<protein>
    <submittedName>
        <fullName evidence="1">Uncharacterized protein</fullName>
    </submittedName>
</protein>
<dbReference type="AlphaFoldDB" id="A0A1C3CWH8"/>
<dbReference type="RefSeq" id="WP_068887164.1">
    <property type="nucleotide sequence ID" value="NZ_CBCRUU010000002.1"/>
</dbReference>
<proteinExistence type="predicted"/>
<dbReference type="STRING" id="1891224.BBP83_06720"/>
<evidence type="ECO:0000313" key="1">
    <source>
        <dbReference type="EMBL" id="ODA13135.1"/>
    </source>
</evidence>